<gene>
    <name evidence="3" type="ORF">QR680_010264</name>
</gene>
<feature type="transmembrane region" description="Helical" evidence="1">
    <location>
        <begin position="66"/>
        <end position="89"/>
    </location>
</feature>
<proteinExistence type="predicted"/>
<feature type="chain" id="PRO_5041245657" evidence="2">
    <location>
        <begin position="19"/>
        <end position="104"/>
    </location>
</feature>
<keyword evidence="2" id="KW-0732">Signal</keyword>
<reference evidence="3" key="1">
    <citation type="submission" date="2023-06" db="EMBL/GenBank/DDBJ databases">
        <title>Genomic analysis of the entomopathogenic nematode Steinernema hermaphroditum.</title>
        <authorList>
            <person name="Schwarz E.M."/>
            <person name="Heppert J.K."/>
            <person name="Baniya A."/>
            <person name="Schwartz H.T."/>
            <person name="Tan C.-H."/>
            <person name="Antoshechkin I."/>
            <person name="Sternberg P.W."/>
            <person name="Goodrich-Blair H."/>
            <person name="Dillman A.R."/>
        </authorList>
    </citation>
    <scope>NUCLEOTIDE SEQUENCE</scope>
    <source>
        <strain evidence="3">PS9179</strain>
        <tissue evidence="3">Whole animal</tissue>
    </source>
</reference>
<keyword evidence="1" id="KW-0812">Transmembrane</keyword>
<evidence type="ECO:0000256" key="1">
    <source>
        <dbReference type="SAM" id="Phobius"/>
    </source>
</evidence>
<name>A0AA39IND2_9BILA</name>
<dbReference type="AlphaFoldDB" id="A0AA39IND2"/>
<comment type="caution">
    <text evidence="3">The sequence shown here is derived from an EMBL/GenBank/DDBJ whole genome shotgun (WGS) entry which is preliminary data.</text>
</comment>
<sequence>MCPHHLCFLLFCVVLGATFPLEGLSVKSSSTENDPSLTSHHVLVHENETAVPSHPLITQESLTVKIYAICAFLLIVLVVCVVCLIVAYVNGDLARCVCSFRHSK</sequence>
<evidence type="ECO:0000313" key="4">
    <source>
        <dbReference type="Proteomes" id="UP001175271"/>
    </source>
</evidence>
<organism evidence="3 4">
    <name type="scientific">Steinernema hermaphroditum</name>
    <dbReference type="NCBI Taxonomy" id="289476"/>
    <lineage>
        <taxon>Eukaryota</taxon>
        <taxon>Metazoa</taxon>
        <taxon>Ecdysozoa</taxon>
        <taxon>Nematoda</taxon>
        <taxon>Chromadorea</taxon>
        <taxon>Rhabditida</taxon>
        <taxon>Tylenchina</taxon>
        <taxon>Panagrolaimomorpha</taxon>
        <taxon>Strongyloidoidea</taxon>
        <taxon>Steinernematidae</taxon>
        <taxon>Steinernema</taxon>
    </lineage>
</organism>
<feature type="signal peptide" evidence="2">
    <location>
        <begin position="1"/>
        <end position="18"/>
    </location>
</feature>
<keyword evidence="1" id="KW-1133">Transmembrane helix</keyword>
<keyword evidence="1" id="KW-0472">Membrane</keyword>
<accession>A0AA39IND2</accession>
<dbReference type="Proteomes" id="UP001175271">
    <property type="component" value="Unassembled WGS sequence"/>
</dbReference>
<keyword evidence="4" id="KW-1185">Reference proteome</keyword>
<evidence type="ECO:0000313" key="3">
    <source>
        <dbReference type="EMBL" id="KAK0427507.1"/>
    </source>
</evidence>
<protein>
    <submittedName>
        <fullName evidence="3">Uncharacterized protein</fullName>
    </submittedName>
</protein>
<dbReference type="EMBL" id="JAUCMV010000001">
    <property type="protein sequence ID" value="KAK0427507.1"/>
    <property type="molecule type" value="Genomic_DNA"/>
</dbReference>
<evidence type="ECO:0000256" key="2">
    <source>
        <dbReference type="SAM" id="SignalP"/>
    </source>
</evidence>